<organism evidence="2">
    <name type="scientific">Gibberella zeae</name>
    <name type="common">Wheat head blight fungus</name>
    <name type="synonym">Fusarium graminearum</name>
    <dbReference type="NCBI Taxonomy" id="5518"/>
    <lineage>
        <taxon>Eukaryota</taxon>
        <taxon>Fungi</taxon>
        <taxon>Dikarya</taxon>
        <taxon>Ascomycota</taxon>
        <taxon>Pezizomycotina</taxon>
        <taxon>Sordariomycetes</taxon>
        <taxon>Hypocreomycetidae</taxon>
        <taxon>Hypocreales</taxon>
        <taxon>Nectriaceae</taxon>
        <taxon>Fusarium</taxon>
    </lineage>
</organism>
<dbReference type="AlphaFoldDB" id="A0A4E9DHZ3"/>
<proteinExistence type="predicted"/>
<name>A0A4E9DHZ3_GIBZA</name>
<gene>
    <name evidence="2" type="ORF">FUG_LOCUS634</name>
    <name evidence="1" type="ORF">MDCFG202_LOCUS142757</name>
</gene>
<evidence type="ECO:0000313" key="2">
    <source>
        <dbReference type="EMBL" id="VIO51862.1"/>
    </source>
</evidence>
<dbReference type="EMBL" id="CAAKMV010000011">
    <property type="protein sequence ID" value="VIO51862.1"/>
    <property type="molecule type" value="Genomic_DNA"/>
</dbReference>
<evidence type="ECO:0000313" key="1">
    <source>
        <dbReference type="EMBL" id="CAG1976202.1"/>
    </source>
</evidence>
<reference evidence="2" key="1">
    <citation type="submission" date="2019-04" db="EMBL/GenBank/DDBJ databases">
        <authorList>
            <person name="Melise S."/>
            <person name="Noan J."/>
            <person name="Okalmin O."/>
        </authorList>
    </citation>
    <scope>NUCLEOTIDE SEQUENCE</scope>
    <source>
        <strain evidence="2">FN9</strain>
    </source>
</reference>
<reference evidence="1" key="2">
    <citation type="submission" date="2021-03" db="EMBL/GenBank/DDBJ databases">
        <authorList>
            <person name="Alouane T."/>
            <person name="Langin T."/>
            <person name="Bonhomme L."/>
        </authorList>
    </citation>
    <scope>NUCLEOTIDE SEQUENCE</scope>
    <source>
        <strain evidence="1">MDC_Fg202</strain>
    </source>
</reference>
<protein>
    <submittedName>
        <fullName evidence="2">Uncharacterized protein</fullName>
    </submittedName>
</protein>
<sequence>MPDQLFIGFAVNVSDTLSPFEDLDLEGEHLDDECLYLGRSIRLMMQSIVRDAKFTINMGDIYDYKLMPTKSV</sequence>
<accession>A0A4E9DHZ3</accession>
<dbReference type="EMBL" id="CAJPIJ010000104">
    <property type="protein sequence ID" value="CAG1976202.1"/>
    <property type="molecule type" value="Genomic_DNA"/>
</dbReference>
<dbReference type="Proteomes" id="UP000746612">
    <property type="component" value="Unassembled WGS sequence"/>
</dbReference>